<dbReference type="InterPro" id="IPR046342">
    <property type="entry name" value="CBS_dom_sf"/>
</dbReference>
<name>U2Z469_9RHOB</name>
<dbReference type="AlphaFoldDB" id="U2Z469"/>
<dbReference type="SMART" id="SM00116">
    <property type="entry name" value="CBS"/>
    <property type="match status" value="2"/>
</dbReference>
<dbReference type="SUPFAM" id="SSF54631">
    <property type="entry name" value="CBS-domain pair"/>
    <property type="match status" value="1"/>
</dbReference>
<feature type="domain" description="CBS" evidence="3">
    <location>
        <begin position="186"/>
        <end position="244"/>
    </location>
</feature>
<keyword evidence="5" id="KW-1185">Reference proteome</keyword>
<comment type="caution">
    <text evidence="4">The sequence shown here is derived from an EMBL/GenBank/DDBJ whole genome shotgun (WGS) entry which is preliminary data.</text>
</comment>
<evidence type="ECO:0000256" key="1">
    <source>
        <dbReference type="PROSITE-ProRule" id="PRU00703"/>
    </source>
</evidence>
<keyword evidence="2" id="KW-1133">Transmembrane helix</keyword>
<organism evidence="4 5">
    <name type="scientific">Limimaricola cinnabarinus LL-001</name>
    <dbReference type="NCBI Taxonomy" id="1337093"/>
    <lineage>
        <taxon>Bacteria</taxon>
        <taxon>Pseudomonadati</taxon>
        <taxon>Pseudomonadota</taxon>
        <taxon>Alphaproteobacteria</taxon>
        <taxon>Rhodobacterales</taxon>
        <taxon>Paracoccaceae</taxon>
        <taxon>Limimaricola</taxon>
    </lineage>
</organism>
<dbReference type="eggNOG" id="COG3448">
    <property type="taxonomic scope" value="Bacteria"/>
</dbReference>
<reference evidence="4" key="1">
    <citation type="journal article" date="2013" name="Genome Announc.">
        <title>Draft Genome Sequence of Loktanella cinnabarina LL-001T, Isolated from Deep-Sea Floor Sediment.</title>
        <authorList>
            <person name="Nishi S."/>
            <person name="Tsubouchi T."/>
            <person name="Takaki Y."/>
            <person name="Koyanagi R."/>
            <person name="Satoh N."/>
            <person name="Maruyama T."/>
            <person name="Hatada Y."/>
        </authorList>
    </citation>
    <scope>NUCLEOTIDE SEQUENCE [LARGE SCALE GENOMIC DNA]</scope>
    <source>
        <strain evidence="4">LL-001</strain>
    </source>
</reference>
<dbReference type="PROSITE" id="PS51371">
    <property type="entry name" value="CBS"/>
    <property type="match status" value="2"/>
</dbReference>
<evidence type="ECO:0000259" key="3">
    <source>
        <dbReference type="PROSITE" id="PS51371"/>
    </source>
</evidence>
<evidence type="ECO:0000313" key="4">
    <source>
        <dbReference type="EMBL" id="GAD55837.1"/>
    </source>
</evidence>
<dbReference type="Pfam" id="PF04982">
    <property type="entry name" value="TM_HPP"/>
    <property type="match status" value="1"/>
</dbReference>
<keyword evidence="2" id="KW-0472">Membrane</keyword>
<gene>
    <name evidence="4" type="ORF">MBELCI_1889</name>
</gene>
<protein>
    <submittedName>
        <fullName evidence="4">CBS-domain-containing membrane protein</fullName>
    </submittedName>
</protein>
<evidence type="ECO:0000313" key="5">
    <source>
        <dbReference type="Proteomes" id="UP000016566"/>
    </source>
</evidence>
<keyword evidence="1" id="KW-0129">CBS domain</keyword>
<feature type="transmembrane region" description="Helical" evidence="2">
    <location>
        <begin position="34"/>
        <end position="65"/>
    </location>
</feature>
<feature type="domain" description="CBS" evidence="3">
    <location>
        <begin position="257"/>
        <end position="314"/>
    </location>
</feature>
<dbReference type="PANTHER" id="PTHR33741:SF5">
    <property type="entry name" value="TRANSMEMBRANE PROTEIN DDB_G0269096-RELATED"/>
    <property type="match status" value="1"/>
</dbReference>
<dbReference type="InterPro" id="IPR058581">
    <property type="entry name" value="TM_HPP"/>
</dbReference>
<dbReference type="PANTHER" id="PTHR33741">
    <property type="entry name" value="TRANSMEMBRANE PROTEIN DDB_G0269096-RELATED"/>
    <property type="match status" value="1"/>
</dbReference>
<dbReference type="STRING" id="1337093.MBELCI_1889"/>
<keyword evidence="2" id="KW-0812">Transmembrane</keyword>
<sequence length="316" mass="33027">MIIAPMGASAVLLFCAPNSPLAQPWSAILGNMSSALVALLVIALVPSPWTAAVAVGLAILVMMLLRALHPPGGAVALLSALDPEPVLNAGLWFVIGPVGVVTVALVLTATGYNRLTGRVYPFRQMEEAADRVGQRLGLTNEALEALLARFHQSANMGAADLGRVLAAAEEVAVRQRFNGITCGDVMTRPLITTSSGTSLANVAALFREHPIKSVPVSGPDGRLLGLVLQADLLHPLIAVDEAGRGGQASELAAGDVMRPPTEIASHDQPIGSLLHRFARQGAEVVPVMQEGRLAGVLTRSDVLRLVLEVSREPSRA</sequence>
<accession>U2Z469</accession>
<dbReference type="EMBL" id="BATB01000022">
    <property type="protein sequence ID" value="GAD55837.1"/>
    <property type="molecule type" value="Genomic_DNA"/>
</dbReference>
<dbReference type="InterPro" id="IPR007065">
    <property type="entry name" value="HPP"/>
</dbReference>
<dbReference type="Proteomes" id="UP000016566">
    <property type="component" value="Unassembled WGS sequence"/>
</dbReference>
<dbReference type="Gene3D" id="3.10.580.10">
    <property type="entry name" value="CBS-domain"/>
    <property type="match status" value="1"/>
</dbReference>
<dbReference type="Pfam" id="PF00571">
    <property type="entry name" value="CBS"/>
    <property type="match status" value="2"/>
</dbReference>
<proteinExistence type="predicted"/>
<evidence type="ECO:0000256" key="2">
    <source>
        <dbReference type="SAM" id="Phobius"/>
    </source>
</evidence>
<dbReference type="InterPro" id="IPR000644">
    <property type="entry name" value="CBS_dom"/>
</dbReference>
<feature type="transmembrane region" description="Helical" evidence="2">
    <location>
        <begin position="86"/>
        <end position="107"/>
    </location>
</feature>